<protein>
    <recommendedName>
        <fullName evidence="7">Type II secretion system protein GspF domain-containing protein</fullName>
    </recommendedName>
</protein>
<evidence type="ECO:0000256" key="1">
    <source>
        <dbReference type="ARBA" id="ARBA00004651"/>
    </source>
</evidence>
<dbReference type="GO" id="GO:0005886">
    <property type="term" value="C:plasma membrane"/>
    <property type="evidence" value="ECO:0007669"/>
    <property type="project" value="UniProtKB-SubCell"/>
</dbReference>
<evidence type="ECO:0000256" key="6">
    <source>
        <dbReference type="SAM" id="Phobius"/>
    </source>
</evidence>
<evidence type="ECO:0000256" key="3">
    <source>
        <dbReference type="ARBA" id="ARBA00022692"/>
    </source>
</evidence>
<evidence type="ECO:0000259" key="7">
    <source>
        <dbReference type="Pfam" id="PF00482"/>
    </source>
</evidence>
<proteinExistence type="predicted"/>
<evidence type="ECO:0000256" key="4">
    <source>
        <dbReference type="ARBA" id="ARBA00022989"/>
    </source>
</evidence>
<dbReference type="InterPro" id="IPR056569">
    <property type="entry name" value="ArlJ-like"/>
</dbReference>
<dbReference type="AlphaFoldDB" id="A0A7J3Z8N4"/>
<feature type="transmembrane region" description="Helical" evidence="6">
    <location>
        <begin position="63"/>
        <end position="81"/>
    </location>
</feature>
<reference evidence="8" key="1">
    <citation type="journal article" date="2020" name="mSystems">
        <title>Genome- and Community-Level Interaction Insights into Carbon Utilization and Element Cycling Functions of Hydrothermarchaeota in Hydrothermal Sediment.</title>
        <authorList>
            <person name="Zhou Z."/>
            <person name="Liu Y."/>
            <person name="Xu W."/>
            <person name="Pan J."/>
            <person name="Luo Z.H."/>
            <person name="Li M."/>
        </authorList>
    </citation>
    <scope>NUCLEOTIDE SEQUENCE [LARGE SCALE GENOMIC DNA]</scope>
    <source>
        <strain evidence="8">SpSt-1105</strain>
    </source>
</reference>
<keyword evidence="3 6" id="KW-0812">Transmembrane</keyword>
<dbReference type="InterPro" id="IPR018076">
    <property type="entry name" value="T2SS_GspF_dom"/>
</dbReference>
<sequence length="300" mass="32523">MPRVREVTLAAALLVLGFATPALILPAVSSFLGVAWFRGFRGVAFSLRSTYIPTPMFLTPDSYTVAGFVIAFTLLAAYVFLRQGVATRALLRKQVADLITVLTSYVRTGTPIATALELSAHAVGDPMKGYVLRLSRLMQLGYNPFEVFETVFSNAPRDVRVVLSSIPVGVESGGRVAEVLTSAERFSFQLSRMEELRRARLEGYKSILILAVVAYIMSALVTALLLSYIARMALATPLAKATIDLRYVLSLYYISTLIISAITSIAVSRIVYGEVAMALKYAATLIMLTATAFGIATALI</sequence>
<accession>A0A7J3Z8N4</accession>
<dbReference type="PANTHER" id="PTHR35402:SF1">
    <property type="entry name" value="TYPE II SECRETION SYSTEM PROTEIN GSPF DOMAIN-CONTAINING PROTEIN"/>
    <property type="match status" value="1"/>
</dbReference>
<name>A0A7J3Z8N4_9CREN</name>
<gene>
    <name evidence="8" type="ORF">ENM66_06910</name>
</gene>
<feature type="transmembrane region" description="Helical" evidence="6">
    <location>
        <begin position="207"/>
        <end position="230"/>
    </location>
</feature>
<keyword evidence="4 6" id="KW-1133">Transmembrane helix</keyword>
<feature type="transmembrane region" description="Helical" evidence="6">
    <location>
        <begin position="250"/>
        <end position="272"/>
    </location>
</feature>
<organism evidence="8">
    <name type="scientific">Ignisphaera aggregans</name>
    <dbReference type="NCBI Taxonomy" id="334771"/>
    <lineage>
        <taxon>Archaea</taxon>
        <taxon>Thermoproteota</taxon>
        <taxon>Thermoprotei</taxon>
        <taxon>Desulfurococcales</taxon>
        <taxon>Desulfurococcaceae</taxon>
        <taxon>Ignisphaera</taxon>
    </lineage>
</organism>
<comment type="caution">
    <text evidence="8">The sequence shown here is derived from an EMBL/GenBank/DDBJ whole genome shotgun (WGS) entry which is preliminary data.</text>
</comment>
<feature type="domain" description="Type II secretion system protein GspF" evidence="7">
    <location>
        <begin position="99"/>
        <end position="221"/>
    </location>
</feature>
<feature type="transmembrane region" description="Helical" evidence="6">
    <location>
        <begin position="279"/>
        <end position="299"/>
    </location>
</feature>
<dbReference type="EMBL" id="DRYQ01000098">
    <property type="protein sequence ID" value="HHQ51061.1"/>
    <property type="molecule type" value="Genomic_DNA"/>
</dbReference>
<evidence type="ECO:0000256" key="5">
    <source>
        <dbReference type="ARBA" id="ARBA00023136"/>
    </source>
</evidence>
<comment type="subcellular location">
    <subcellularLocation>
        <location evidence="1">Cell membrane</location>
        <topology evidence="1">Multi-pass membrane protein</topology>
    </subcellularLocation>
</comment>
<evidence type="ECO:0000313" key="8">
    <source>
        <dbReference type="EMBL" id="HHQ51061.1"/>
    </source>
</evidence>
<keyword evidence="5 6" id="KW-0472">Membrane</keyword>
<dbReference type="Pfam" id="PF00482">
    <property type="entry name" value="T2SSF"/>
    <property type="match status" value="1"/>
</dbReference>
<dbReference type="PANTHER" id="PTHR35402">
    <property type="entry name" value="INTEGRAL MEMBRANE PROTEIN-RELATED"/>
    <property type="match status" value="1"/>
</dbReference>
<keyword evidence="2" id="KW-1003">Cell membrane</keyword>
<evidence type="ECO:0000256" key="2">
    <source>
        <dbReference type="ARBA" id="ARBA00022475"/>
    </source>
</evidence>